<organism evidence="1 2">
    <name type="scientific">Candidatus Woesebacteria bacterium RIFOXYA1_FULL_48_16</name>
    <dbReference type="NCBI Taxonomy" id="1802535"/>
    <lineage>
        <taxon>Bacteria</taxon>
        <taxon>Candidatus Woeseibacteriota</taxon>
    </lineage>
</organism>
<evidence type="ECO:0000313" key="1">
    <source>
        <dbReference type="EMBL" id="OGM77326.1"/>
    </source>
</evidence>
<name>A0A1F8CMM2_9BACT</name>
<reference evidence="1 2" key="1">
    <citation type="journal article" date="2016" name="Nat. Commun.">
        <title>Thousands of microbial genomes shed light on interconnected biogeochemical processes in an aquifer system.</title>
        <authorList>
            <person name="Anantharaman K."/>
            <person name="Brown C.T."/>
            <person name="Hug L.A."/>
            <person name="Sharon I."/>
            <person name="Castelle C.J."/>
            <person name="Probst A.J."/>
            <person name="Thomas B.C."/>
            <person name="Singh A."/>
            <person name="Wilkins M.J."/>
            <person name="Karaoz U."/>
            <person name="Brodie E.L."/>
            <person name="Williams K.H."/>
            <person name="Hubbard S.S."/>
            <person name="Banfield J.F."/>
        </authorList>
    </citation>
    <scope>NUCLEOTIDE SEQUENCE [LARGE SCALE GENOMIC DNA]</scope>
</reference>
<proteinExistence type="predicted"/>
<dbReference type="AlphaFoldDB" id="A0A1F8CMM2"/>
<dbReference type="EMBL" id="MGHV01000060">
    <property type="protein sequence ID" value="OGM77326.1"/>
    <property type="molecule type" value="Genomic_DNA"/>
</dbReference>
<sequence length="108" mass="12587">MNRLPVSIALDRQKLVLYVLIQAIRQLASPILTSAKLMQIVLLVVEGKLVALDKHVEWEVVYRMKRRQESVLRLRDQQEYVVVLANQDQYLVKAAERVWNISYTNVPT</sequence>
<gene>
    <name evidence="1" type="ORF">A2197_01865</name>
</gene>
<protein>
    <submittedName>
        <fullName evidence="1">Uncharacterized protein</fullName>
    </submittedName>
</protein>
<evidence type="ECO:0000313" key="2">
    <source>
        <dbReference type="Proteomes" id="UP000178430"/>
    </source>
</evidence>
<comment type="caution">
    <text evidence="1">The sequence shown here is derived from an EMBL/GenBank/DDBJ whole genome shotgun (WGS) entry which is preliminary data.</text>
</comment>
<accession>A0A1F8CMM2</accession>
<dbReference type="Proteomes" id="UP000178430">
    <property type="component" value="Unassembled WGS sequence"/>
</dbReference>